<reference evidence="2 3" key="1">
    <citation type="submission" date="2023-03" db="EMBL/GenBank/DDBJ databases">
        <title>Genome insight into feeding habits of ladybird beetles.</title>
        <authorList>
            <person name="Li H.-S."/>
            <person name="Huang Y.-H."/>
            <person name="Pang H."/>
        </authorList>
    </citation>
    <scope>NUCLEOTIDE SEQUENCE [LARGE SCALE GENOMIC DNA]</scope>
    <source>
        <strain evidence="2">SYSU_2023b</strain>
        <tissue evidence="2">Whole body</tissue>
    </source>
</reference>
<evidence type="ECO:0000313" key="2">
    <source>
        <dbReference type="EMBL" id="KAK9885296.1"/>
    </source>
</evidence>
<sequence length="82" mass="9045">MADASSAGRRDRFRGGFRSSCVGRGDRGGCRGRGRGRGRGCGRGEDDEKLWNPVNKIGLLVKDSKLSKMKPIHLFSLSFKEF</sequence>
<protein>
    <submittedName>
        <fullName evidence="2">Uncharacterized protein</fullName>
    </submittedName>
</protein>
<comment type="caution">
    <text evidence="2">The sequence shown here is derived from an EMBL/GenBank/DDBJ whole genome shotgun (WGS) entry which is preliminary data.</text>
</comment>
<organism evidence="2 3">
    <name type="scientific">Henosepilachna vigintioctopunctata</name>
    <dbReference type="NCBI Taxonomy" id="420089"/>
    <lineage>
        <taxon>Eukaryota</taxon>
        <taxon>Metazoa</taxon>
        <taxon>Ecdysozoa</taxon>
        <taxon>Arthropoda</taxon>
        <taxon>Hexapoda</taxon>
        <taxon>Insecta</taxon>
        <taxon>Pterygota</taxon>
        <taxon>Neoptera</taxon>
        <taxon>Endopterygota</taxon>
        <taxon>Coleoptera</taxon>
        <taxon>Polyphaga</taxon>
        <taxon>Cucujiformia</taxon>
        <taxon>Coccinelloidea</taxon>
        <taxon>Coccinellidae</taxon>
        <taxon>Epilachninae</taxon>
        <taxon>Epilachnini</taxon>
        <taxon>Henosepilachna</taxon>
    </lineage>
</organism>
<dbReference type="Proteomes" id="UP001431783">
    <property type="component" value="Unassembled WGS sequence"/>
</dbReference>
<name>A0AAW1UP12_9CUCU</name>
<dbReference type="AlphaFoldDB" id="A0AAW1UP12"/>
<gene>
    <name evidence="2" type="ORF">WA026_010790</name>
</gene>
<dbReference type="EMBL" id="JARQZJ010000095">
    <property type="protein sequence ID" value="KAK9885296.1"/>
    <property type="molecule type" value="Genomic_DNA"/>
</dbReference>
<accession>A0AAW1UP12</accession>
<feature type="region of interest" description="Disordered" evidence="1">
    <location>
        <begin position="1"/>
        <end position="45"/>
    </location>
</feature>
<feature type="compositionally biased region" description="Basic residues" evidence="1">
    <location>
        <begin position="30"/>
        <end position="40"/>
    </location>
</feature>
<evidence type="ECO:0000256" key="1">
    <source>
        <dbReference type="SAM" id="MobiDB-lite"/>
    </source>
</evidence>
<proteinExistence type="predicted"/>
<keyword evidence="3" id="KW-1185">Reference proteome</keyword>
<evidence type="ECO:0000313" key="3">
    <source>
        <dbReference type="Proteomes" id="UP001431783"/>
    </source>
</evidence>